<proteinExistence type="predicted"/>
<protein>
    <submittedName>
        <fullName evidence="1">Uncharacterized protein</fullName>
    </submittedName>
</protein>
<gene>
    <name evidence="1" type="ORF">C1645_882543</name>
</gene>
<name>A0A397RZV9_9GLOM</name>
<evidence type="ECO:0000313" key="2">
    <source>
        <dbReference type="Proteomes" id="UP000265703"/>
    </source>
</evidence>
<evidence type="ECO:0000313" key="1">
    <source>
        <dbReference type="EMBL" id="RIA79713.1"/>
    </source>
</evidence>
<dbReference type="OrthoDB" id="2425774at2759"/>
<organism evidence="1 2">
    <name type="scientific">Glomus cerebriforme</name>
    <dbReference type="NCBI Taxonomy" id="658196"/>
    <lineage>
        <taxon>Eukaryota</taxon>
        <taxon>Fungi</taxon>
        <taxon>Fungi incertae sedis</taxon>
        <taxon>Mucoromycota</taxon>
        <taxon>Glomeromycotina</taxon>
        <taxon>Glomeromycetes</taxon>
        <taxon>Glomerales</taxon>
        <taxon>Glomeraceae</taxon>
        <taxon>Glomus</taxon>
    </lineage>
</organism>
<accession>A0A397RZV9</accession>
<reference evidence="1 2" key="1">
    <citation type="submission" date="2018-06" db="EMBL/GenBank/DDBJ databases">
        <title>Comparative genomics reveals the genomic features of Rhizophagus irregularis, R. cerebriforme, R. diaphanum and Gigaspora rosea, and their symbiotic lifestyle signature.</title>
        <authorList>
            <person name="Morin E."/>
            <person name="San Clemente H."/>
            <person name="Chen E.C.H."/>
            <person name="De La Providencia I."/>
            <person name="Hainaut M."/>
            <person name="Kuo A."/>
            <person name="Kohler A."/>
            <person name="Murat C."/>
            <person name="Tang N."/>
            <person name="Roy S."/>
            <person name="Loubradou J."/>
            <person name="Henrissat B."/>
            <person name="Grigoriev I.V."/>
            <person name="Corradi N."/>
            <person name="Roux C."/>
            <person name="Martin F.M."/>
        </authorList>
    </citation>
    <scope>NUCLEOTIDE SEQUENCE [LARGE SCALE GENOMIC DNA]</scope>
    <source>
        <strain evidence="1 2">DAOM 227022</strain>
    </source>
</reference>
<dbReference type="EMBL" id="QKYT01001176">
    <property type="protein sequence ID" value="RIA79713.1"/>
    <property type="molecule type" value="Genomic_DNA"/>
</dbReference>
<feature type="non-terminal residue" evidence="1">
    <location>
        <position position="122"/>
    </location>
</feature>
<comment type="caution">
    <text evidence="1">The sequence shown here is derived from an EMBL/GenBank/DDBJ whole genome shotgun (WGS) entry which is preliminary data.</text>
</comment>
<dbReference type="Proteomes" id="UP000265703">
    <property type="component" value="Unassembled WGS sequence"/>
</dbReference>
<sequence length="122" mass="14337">MSSIREELIYATFRRIDALIDYNVLNDIDKRHELDKQTILADESLTNDEKSKAIELLNEGYDNDKVIFNKGKKRICEYCQEECLATSYCEYCIRNYLKGKFSNWTSGNNDIDNLIQKCQMET</sequence>
<dbReference type="STRING" id="658196.A0A397RZV9"/>
<keyword evidence="2" id="KW-1185">Reference proteome</keyword>
<dbReference type="AlphaFoldDB" id="A0A397RZV9"/>